<evidence type="ECO:0000256" key="4">
    <source>
        <dbReference type="ARBA" id="ARBA00023163"/>
    </source>
</evidence>
<dbReference type="InterPro" id="IPR000847">
    <property type="entry name" value="LysR_HTH_N"/>
</dbReference>
<dbReference type="SUPFAM" id="SSF53850">
    <property type="entry name" value="Periplasmic binding protein-like II"/>
    <property type="match status" value="1"/>
</dbReference>
<protein>
    <submittedName>
        <fullName evidence="6">LysR family transcriptional regulator</fullName>
    </submittedName>
</protein>
<dbReference type="PANTHER" id="PTHR30537:SF5">
    <property type="entry name" value="HTH-TYPE TRANSCRIPTIONAL ACTIVATOR TTDR-RELATED"/>
    <property type="match status" value="1"/>
</dbReference>
<evidence type="ECO:0000313" key="6">
    <source>
        <dbReference type="EMBL" id="GGB12878.1"/>
    </source>
</evidence>
<reference evidence="7" key="1">
    <citation type="journal article" date="2019" name="Int. J. Syst. Evol. Microbiol.">
        <title>The Global Catalogue of Microorganisms (GCM) 10K type strain sequencing project: providing services to taxonomists for standard genome sequencing and annotation.</title>
        <authorList>
            <consortium name="The Broad Institute Genomics Platform"/>
            <consortium name="The Broad Institute Genome Sequencing Center for Infectious Disease"/>
            <person name="Wu L."/>
            <person name="Ma J."/>
        </authorList>
    </citation>
    <scope>NUCLEOTIDE SEQUENCE [LARGE SCALE GENOMIC DNA]</scope>
    <source>
        <strain evidence="7">CGMCC 1.10131</strain>
    </source>
</reference>
<dbReference type="InterPro" id="IPR036388">
    <property type="entry name" value="WH-like_DNA-bd_sf"/>
</dbReference>
<keyword evidence="4" id="KW-0804">Transcription</keyword>
<dbReference type="InterPro" id="IPR058163">
    <property type="entry name" value="LysR-type_TF_proteobact-type"/>
</dbReference>
<evidence type="ECO:0000256" key="1">
    <source>
        <dbReference type="ARBA" id="ARBA00009437"/>
    </source>
</evidence>
<dbReference type="PANTHER" id="PTHR30537">
    <property type="entry name" value="HTH-TYPE TRANSCRIPTIONAL REGULATOR"/>
    <property type="match status" value="1"/>
</dbReference>
<dbReference type="Proteomes" id="UP000651977">
    <property type="component" value="Unassembled WGS sequence"/>
</dbReference>
<dbReference type="Gene3D" id="3.40.190.290">
    <property type="match status" value="1"/>
</dbReference>
<evidence type="ECO:0000259" key="5">
    <source>
        <dbReference type="PROSITE" id="PS50931"/>
    </source>
</evidence>
<comment type="caution">
    <text evidence="6">The sequence shown here is derived from an EMBL/GenBank/DDBJ whole genome shotgun (WGS) entry which is preliminary data.</text>
</comment>
<organism evidence="6 7">
    <name type="scientific">Agarivorans gilvus</name>
    <dbReference type="NCBI Taxonomy" id="680279"/>
    <lineage>
        <taxon>Bacteria</taxon>
        <taxon>Pseudomonadati</taxon>
        <taxon>Pseudomonadota</taxon>
        <taxon>Gammaproteobacteria</taxon>
        <taxon>Alteromonadales</taxon>
        <taxon>Alteromonadaceae</taxon>
        <taxon>Agarivorans</taxon>
    </lineage>
</organism>
<dbReference type="Pfam" id="PF03466">
    <property type="entry name" value="LysR_substrate"/>
    <property type="match status" value="1"/>
</dbReference>
<keyword evidence="2" id="KW-0805">Transcription regulation</keyword>
<dbReference type="EMBL" id="BMDY01000017">
    <property type="protein sequence ID" value="GGB12878.1"/>
    <property type="molecule type" value="Genomic_DNA"/>
</dbReference>
<keyword evidence="3" id="KW-0238">DNA-binding</keyword>
<sequence length="293" mass="32756">MDWLNVVKTYVAVVESNSFVVAAERIGITTSSCSKRISWLEAQLHCQLLLRTTRRIRTTEQGQQFYLQSCDWLKQFDNMRHQLKLDEGLSGSLSIGAPAVSGSSYVTPLIASFLPAHPHLRVELIETEAGIIPDLSLDIVISRRLEHFDSTSYRMLHLFDYAVKCFASPRFLAKHGKVTSAQQLTRLPLLLVQGQIRSGGVKLNDGTVLNQTPQFITHDPMAAIQGAVHHMGVVLVSEDLVQQQLLDGKLVEVVPGLLSEQRSVCAYYPNQRFENPNTAAFLQHLRQQTRPVG</sequence>
<name>A0ABQ1I4P3_9ALTE</name>
<accession>A0ABQ1I4P3</accession>
<dbReference type="Pfam" id="PF00126">
    <property type="entry name" value="HTH_1"/>
    <property type="match status" value="1"/>
</dbReference>
<proteinExistence type="inferred from homology"/>
<dbReference type="PROSITE" id="PS50931">
    <property type="entry name" value="HTH_LYSR"/>
    <property type="match status" value="1"/>
</dbReference>
<evidence type="ECO:0000256" key="3">
    <source>
        <dbReference type="ARBA" id="ARBA00023125"/>
    </source>
</evidence>
<dbReference type="InterPro" id="IPR036390">
    <property type="entry name" value="WH_DNA-bd_sf"/>
</dbReference>
<evidence type="ECO:0000256" key="2">
    <source>
        <dbReference type="ARBA" id="ARBA00023015"/>
    </source>
</evidence>
<gene>
    <name evidence="6" type="ORF">GCM10007414_27770</name>
</gene>
<comment type="similarity">
    <text evidence="1">Belongs to the LysR transcriptional regulatory family.</text>
</comment>
<evidence type="ECO:0000313" key="7">
    <source>
        <dbReference type="Proteomes" id="UP000651977"/>
    </source>
</evidence>
<dbReference type="RefSeq" id="WP_055733130.1">
    <property type="nucleotide sequence ID" value="NZ_BMDY01000017.1"/>
</dbReference>
<feature type="domain" description="HTH lysR-type" evidence="5">
    <location>
        <begin position="1"/>
        <end position="59"/>
    </location>
</feature>
<dbReference type="InterPro" id="IPR005119">
    <property type="entry name" value="LysR_subst-bd"/>
</dbReference>
<dbReference type="Gene3D" id="1.10.10.10">
    <property type="entry name" value="Winged helix-like DNA-binding domain superfamily/Winged helix DNA-binding domain"/>
    <property type="match status" value="1"/>
</dbReference>
<keyword evidence="7" id="KW-1185">Reference proteome</keyword>
<dbReference type="SUPFAM" id="SSF46785">
    <property type="entry name" value="Winged helix' DNA-binding domain"/>
    <property type="match status" value="1"/>
</dbReference>